<keyword evidence="7" id="KW-1185">Reference proteome</keyword>
<dbReference type="PANTHER" id="PTHR43483">
    <property type="entry name" value="MEMBRANE TRANSPORTER PROTEIN HI_0806-RELATED"/>
    <property type="match status" value="1"/>
</dbReference>
<feature type="transmembrane region" description="Helical" evidence="5">
    <location>
        <begin position="143"/>
        <end position="165"/>
    </location>
</feature>
<dbReference type="KEGG" id="hyf:DTO96_101611"/>
<evidence type="ECO:0000313" key="6">
    <source>
        <dbReference type="EMBL" id="AXF85871.1"/>
    </source>
</evidence>
<comment type="similarity">
    <text evidence="5">Belongs to the 4-toluene sulfonate uptake permease (TSUP) (TC 2.A.102) family.</text>
</comment>
<feature type="transmembrane region" description="Helical" evidence="5">
    <location>
        <begin position="177"/>
        <end position="198"/>
    </location>
</feature>
<evidence type="ECO:0000256" key="4">
    <source>
        <dbReference type="ARBA" id="ARBA00023136"/>
    </source>
</evidence>
<evidence type="ECO:0000256" key="2">
    <source>
        <dbReference type="ARBA" id="ARBA00022692"/>
    </source>
</evidence>
<evidence type="ECO:0000256" key="5">
    <source>
        <dbReference type="RuleBase" id="RU363041"/>
    </source>
</evidence>
<feature type="transmembrane region" description="Helical" evidence="5">
    <location>
        <begin position="79"/>
        <end position="98"/>
    </location>
</feature>
<feature type="transmembrane region" description="Helical" evidence="5">
    <location>
        <begin position="233"/>
        <end position="252"/>
    </location>
</feature>
<protein>
    <recommendedName>
        <fullName evidence="5">Probable membrane transporter protein</fullName>
    </recommendedName>
</protein>
<dbReference type="Proteomes" id="UP000252182">
    <property type="component" value="Chromosome"/>
</dbReference>
<dbReference type="OrthoDB" id="7030574at2"/>
<keyword evidence="3 5" id="KW-1133">Transmembrane helix</keyword>
<organism evidence="6 7">
    <name type="scientific">Ephemeroptericola cinctiostellae</name>
    <dbReference type="NCBI Taxonomy" id="2268024"/>
    <lineage>
        <taxon>Bacteria</taxon>
        <taxon>Pseudomonadati</taxon>
        <taxon>Pseudomonadota</taxon>
        <taxon>Betaproteobacteria</taxon>
        <taxon>Burkholderiales</taxon>
        <taxon>Burkholderiaceae</taxon>
        <taxon>Ephemeroptericola</taxon>
    </lineage>
</organism>
<sequence length="254" mass="26678">MQGSTLIIQTLELLCLGAGLGFFGGLFGIGGGIIAIPMLVMGFGMPQAMAQGTVLVIMVPNLLVSWWQYARQHPIPFGTMLRIGVVASLSTWAVAHVATSVNQAALHLVFNVFLLMLGVRLLKVNRAQTIQPMHRPFASKFMPLVGVIGGGCMGLLGVGGGLVATPLFTRWFGQKQVAAQGLSLALVAPSALIALLSYSTAQQVYWSMGAGGILTVSAGVAVAHSLPEAKIRTIFAVMLLLTALWSILRVTLGV</sequence>
<gene>
    <name evidence="6" type="ORF">DTO96_101611</name>
</gene>
<feature type="transmembrane region" description="Helical" evidence="5">
    <location>
        <begin position="104"/>
        <end position="122"/>
    </location>
</feature>
<evidence type="ECO:0000313" key="7">
    <source>
        <dbReference type="Proteomes" id="UP000252182"/>
    </source>
</evidence>
<dbReference type="AlphaFoldDB" id="A0A345DBY3"/>
<evidence type="ECO:0000256" key="1">
    <source>
        <dbReference type="ARBA" id="ARBA00004141"/>
    </source>
</evidence>
<keyword evidence="2 5" id="KW-0812">Transmembrane</keyword>
<accession>A0A345DBY3</accession>
<dbReference type="PANTHER" id="PTHR43483:SF3">
    <property type="entry name" value="MEMBRANE TRANSPORTER PROTEIN HI_0806-RELATED"/>
    <property type="match status" value="1"/>
</dbReference>
<dbReference type="RefSeq" id="WP_114563019.1">
    <property type="nucleotide sequence ID" value="NZ_CP031124.1"/>
</dbReference>
<feature type="transmembrane region" description="Helical" evidence="5">
    <location>
        <begin position="12"/>
        <end position="36"/>
    </location>
</feature>
<name>A0A345DBY3_9BURK</name>
<reference evidence="7" key="1">
    <citation type="submission" date="2018-07" db="EMBL/GenBank/DDBJ databases">
        <authorList>
            <person name="Kim H."/>
        </authorList>
    </citation>
    <scope>NUCLEOTIDE SEQUENCE [LARGE SCALE GENOMIC DNA]</scope>
    <source>
        <strain evidence="7">F02</strain>
    </source>
</reference>
<dbReference type="EMBL" id="CP031124">
    <property type="protein sequence ID" value="AXF85871.1"/>
    <property type="molecule type" value="Genomic_DNA"/>
</dbReference>
<keyword evidence="5" id="KW-1003">Cell membrane</keyword>
<comment type="subcellular location">
    <subcellularLocation>
        <location evidence="5">Cell membrane</location>
        <topology evidence="5">Multi-pass membrane protein</topology>
    </subcellularLocation>
    <subcellularLocation>
        <location evidence="1">Membrane</location>
        <topology evidence="1">Multi-pass membrane protein</topology>
    </subcellularLocation>
</comment>
<proteinExistence type="inferred from homology"/>
<feature type="transmembrane region" description="Helical" evidence="5">
    <location>
        <begin position="205"/>
        <end position="227"/>
    </location>
</feature>
<dbReference type="GO" id="GO:0005886">
    <property type="term" value="C:plasma membrane"/>
    <property type="evidence" value="ECO:0007669"/>
    <property type="project" value="UniProtKB-SubCell"/>
</dbReference>
<dbReference type="InterPro" id="IPR002781">
    <property type="entry name" value="TM_pro_TauE-like"/>
</dbReference>
<keyword evidence="4 5" id="KW-0472">Membrane</keyword>
<dbReference type="Pfam" id="PF01925">
    <property type="entry name" value="TauE"/>
    <property type="match status" value="1"/>
</dbReference>
<feature type="transmembrane region" description="Helical" evidence="5">
    <location>
        <begin position="48"/>
        <end position="67"/>
    </location>
</feature>
<evidence type="ECO:0000256" key="3">
    <source>
        <dbReference type="ARBA" id="ARBA00022989"/>
    </source>
</evidence>